<protein>
    <submittedName>
        <fullName evidence="1">Uncharacterized protein</fullName>
    </submittedName>
</protein>
<gene>
    <name evidence="1" type="ordered locus">SFHH103_05930</name>
</gene>
<dbReference type="InterPro" id="IPR029068">
    <property type="entry name" value="Glyas_Bleomycin-R_OHBP_Dase"/>
</dbReference>
<dbReference type="Proteomes" id="UP000007735">
    <property type="component" value="Plasmid pSfHH103e"/>
</dbReference>
<dbReference type="SUPFAM" id="SSF54593">
    <property type="entry name" value="Glyoxalase/Bleomycin resistance protein/Dihydroxybiphenyl dioxygenase"/>
    <property type="match status" value="1"/>
</dbReference>
<dbReference type="PANTHER" id="PTHR35006:SF1">
    <property type="entry name" value="BLL2941 PROTEIN"/>
    <property type="match status" value="1"/>
</dbReference>
<name>G9AH60_SINF1</name>
<dbReference type="Gene3D" id="3.10.180.10">
    <property type="entry name" value="2,3-Dihydroxybiphenyl 1,2-Dioxygenase, domain 1"/>
    <property type="match status" value="1"/>
</dbReference>
<accession>G9AH60</accession>
<reference evidence="1 2" key="1">
    <citation type="journal article" date="2012" name="J. Bacteriol.">
        <title>Genome sequence of the soybean symbiont Sinorhizobium fredii HH103.</title>
        <authorList>
            <person name="Weidner S."/>
            <person name="Becker A."/>
            <person name="Bonilla I."/>
            <person name="Jaenicke S."/>
            <person name="Lloret J."/>
            <person name="Margaret I."/>
            <person name="Puhler A."/>
            <person name="Ruiz-Sainz J.E."/>
            <person name="Schneiker-Bekel S."/>
            <person name="Szczepanowski R."/>
            <person name="Vinardell J.M."/>
            <person name="Zehner S."/>
            <person name="Gottfert M."/>
        </authorList>
    </citation>
    <scope>NUCLEOTIDE SEQUENCE [LARGE SCALE GENOMIC DNA]</scope>
    <source>
        <strain evidence="1 2">HH103</strain>
        <plasmid evidence="2">pSfHH103e</plasmid>
    </source>
</reference>
<dbReference type="PANTHER" id="PTHR35006">
    <property type="entry name" value="GLYOXALASE FAMILY PROTEIN (AFU_ORTHOLOGUE AFUA_5G14830)"/>
    <property type="match status" value="1"/>
</dbReference>
<evidence type="ECO:0000313" key="2">
    <source>
        <dbReference type="Proteomes" id="UP000007735"/>
    </source>
</evidence>
<dbReference type="HOGENOM" id="CLU_046006_23_0_5"/>
<evidence type="ECO:0000313" key="1">
    <source>
        <dbReference type="EMBL" id="CCF00392.1"/>
    </source>
</evidence>
<organism evidence="1 2">
    <name type="scientific">Sinorhizobium fredii (strain HH103)</name>
    <dbReference type="NCBI Taxonomy" id="1117943"/>
    <lineage>
        <taxon>Bacteria</taxon>
        <taxon>Pseudomonadati</taxon>
        <taxon>Pseudomonadota</taxon>
        <taxon>Alphaproteobacteria</taxon>
        <taxon>Hyphomicrobiales</taxon>
        <taxon>Rhizobiaceae</taxon>
        <taxon>Sinorhizobium/Ensifer group</taxon>
        <taxon>Sinorhizobium</taxon>
    </lineage>
</organism>
<proteinExistence type="predicted"/>
<dbReference type="AlphaFoldDB" id="G9AH60"/>
<keyword evidence="1" id="KW-0614">Plasmid</keyword>
<sequence length="79" mass="8272">MLRPFNGEPANVGNGGMVAFEARSRAQVQEAHAVALAAGGSDEGVPGTRGEGSDGPYCAYFRDPEGNKFLVYRKGPDEA</sequence>
<geneLocation type="plasmid" evidence="1 2">
    <name>pSfHH103e</name>
</geneLocation>
<dbReference type="KEGG" id="sfh:SFHH103_05930"/>
<dbReference type="EMBL" id="HE616899">
    <property type="protein sequence ID" value="CCF00392.1"/>
    <property type="molecule type" value="Genomic_DNA"/>
</dbReference>